<evidence type="ECO:0000313" key="6">
    <source>
        <dbReference type="Proteomes" id="UP000324800"/>
    </source>
</evidence>
<feature type="region of interest" description="Disordered" evidence="3">
    <location>
        <begin position="170"/>
        <end position="192"/>
    </location>
</feature>
<dbReference type="Pfam" id="PF00076">
    <property type="entry name" value="RRM_1"/>
    <property type="match status" value="1"/>
</dbReference>
<evidence type="ECO:0000313" key="5">
    <source>
        <dbReference type="EMBL" id="KAA6379489.1"/>
    </source>
</evidence>
<reference evidence="5 6" key="1">
    <citation type="submission" date="2019-03" db="EMBL/GenBank/DDBJ databases">
        <title>Single cell metagenomics reveals metabolic interactions within the superorganism composed of flagellate Streblomastix strix and complex community of Bacteroidetes bacteria on its surface.</title>
        <authorList>
            <person name="Treitli S.C."/>
            <person name="Kolisko M."/>
            <person name="Husnik F."/>
            <person name="Keeling P."/>
            <person name="Hampl V."/>
        </authorList>
    </citation>
    <scope>NUCLEOTIDE SEQUENCE [LARGE SCALE GENOMIC DNA]</scope>
    <source>
        <strain evidence="5">ST1C</strain>
    </source>
</reference>
<dbReference type="GO" id="GO:0005634">
    <property type="term" value="C:nucleus"/>
    <property type="evidence" value="ECO:0007669"/>
    <property type="project" value="TreeGrafter"/>
</dbReference>
<evidence type="ECO:0000256" key="3">
    <source>
        <dbReference type="SAM" id="MobiDB-lite"/>
    </source>
</evidence>
<protein>
    <recommendedName>
        <fullName evidence="4">RRM domain-containing protein</fullName>
    </recommendedName>
</protein>
<dbReference type="GO" id="GO:0006406">
    <property type="term" value="P:mRNA export from nucleus"/>
    <property type="evidence" value="ECO:0007669"/>
    <property type="project" value="TreeGrafter"/>
</dbReference>
<feature type="domain" description="RRM" evidence="4">
    <location>
        <begin position="90"/>
        <end position="162"/>
    </location>
</feature>
<organism evidence="5 6">
    <name type="scientific">Streblomastix strix</name>
    <dbReference type="NCBI Taxonomy" id="222440"/>
    <lineage>
        <taxon>Eukaryota</taxon>
        <taxon>Metamonada</taxon>
        <taxon>Preaxostyla</taxon>
        <taxon>Oxymonadida</taxon>
        <taxon>Streblomastigidae</taxon>
        <taxon>Streblomastix</taxon>
    </lineage>
</organism>
<dbReference type="PANTHER" id="PTHR19965">
    <property type="entry name" value="RNA AND EXPORT FACTOR BINDING PROTEIN"/>
    <property type="match status" value="1"/>
</dbReference>
<proteinExistence type="predicted"/>
<feature type="region of interest" description="Disordered" evidence="3">
    <location>
        <begin position="62"/>
        <end position="84"/>
    </location>
</feature>
<dbReference type="GO" id="GO:0003729">
    <property type="term" value="F:mRNA binding"/>
    <property type="evidence" value="ECO:0007669"/>
    <property type="project" value="TreeGrafter"/>
</dbReference>
<name>A0A5J4VA73_9EUKA</name>
<dbReference type="SUPFAM" id="SSF54928">
    <property type="entry name" value="RNA-binding domain, RBD"/>
    <property type="match status" value="1"/>
</dbReference>
<comment type="caution">
    <text evidence="5">The sequence shown here is derived from an EMBL/GenBank/DDBJ whole genome shotgun (WGS) entry which is preliminary data.</text>
</comment>
<feature type="region of interest" description="Disordered" evidence="3">
    <location>
        <begin position="1"/>
        <end position="21"/>
    </location>
</feature>
<dbReference type="Pfam" id="PF13865">
    <property type="entry name" value="FoP_duplication"/>
    <property type="match status" value="1"/>
</dbReference>
<dbReference type="InterPro" id="IPR000504">
    <property type="entry name" value="RRM_dom"/>
</dbReference>
<dbReference type="PANTHER" id="PTHR19965:SF82">
    <property type="entry name" value="THO COMPLEX SUBUNIT 4"/>
    <property type="match status" value="1"/>
</dbReference>
<dbReference type="SMART" id="SM00360">
    <property type="entry name" value="RRM"/>
    <property type="match status" value="1"/>
</dbReference>
<dbReference type="InterPro" id="IPR051229">
    <property type="entry name" value="ALYREF_mRNA_export"/>
</dbReference>
<dbReference type="OrthoDB" id="346839at2759"/>
<dbReference type="InterPro" id="IPR035979">
    <property type="entry name" value="RBD_domain_sf"/>
</dbReference>
<evidence type="ECO:0000256" key="1">
    <source>
        <dbReference type="ARBA" id="ARBA00022884"/>
    </source>
</evidence>
<dbReference type="AlphaFoldDB" id="A0A5J4VA73"/>
<dbReference type="Gene3D" id="3.30.70.330">
    <property type="match status" value="1"/>
</dbReference>
<dbReference type="SMART" id="SM01218">
    <property type="entry name" value="FoP_duplication"/>
    <property type="match status" value="1"/>
</dbReference>
<evidence type="ECO:0000256" key="2">
    <source>
        <dbReference type="PROSITE-ProRule" id="PRU00176"/>
    </source>
</evidence>
<dbReference type="InterPro" id="IPR012677">
    <property type="entry name" value="Nucleotide-bd_a/b_plait_sf"/>
</dbReference>
<gene>
    <name evidence="5" type="ORF">EZS28_024984</name>
</gene>
<dbReference type="InterPro" id="IPR025715">
    <property type="entry name" value="FoP_C"/>
</dbReference>
<evidence type="ECO:0000259" key="4">
    <source>
        <dbReference type="PROSITE" id="PS50102"/>
    </source>
</evidence>
<dbReference type="Proteomes" id="UP000324800">
    <property type="component" value="Unassembled WGS sequence"/>
</dbReference>
<accession>A0A5J4VA73</accession>
<dbReference type="EMBL" id="SNRW01008462">
    <property type="protein sequence ID" value="KAA6379489.1"/>
    <property type="molecule type" value="Genomic_DNA"/>
</dbReference>
<dbReference type="PROSITE" id="PS50102">
    <property type="entry name" value="RRM"/>
    <property type="match status" value="1"/>
</dbReference>
<keyword evidence="1 2" id="KW-0694">RNA-binding</keyword>
<sequence>MQRRRGGFRRNGGFRNTIPGGGQIVMGGGGFGQRGAVYQLVEVQPPTNFQGRRSQFVVAPQRNGRFNPAGFGQRRQRRTSEPFGSRVSGTKVIVNNLHQNVDEAALRDHLSRSGTIQSITLDKEKQQAEVVFTRMSDAQNCVELFSGIKFFEQAITLELAVEAARQGGGWRGRGGRGIGGRRNRGGFRGPVTADQLDQELDNYMTN</sequence>
<dbReference type="CDD" id="cd00590">
    <property type="entry name" value="RRM_SF"/>
    <property type="match status" value="1"/>
</dbReference>